<keyword evidence="11" id="KW-0934">Plastid</keyword>
<dbReference type="AlphaFoldDB" id="A0A097KMF1"/>
<dbReference type="RefSeq" id="YP_009105586.1">
    <property type="nucleotide sequence ID" value="NC_025534.1"/>
</dbReference>
<evidence type="ECO:0000256" key="2">
    <source>
        <dbReference type="ARBA" id="ARBA00008198"/>
    </source>
</evidence>
<keyword evidence="7 10" id="KW-0793">Thylakoid</keyword>
<comment type="subcellular location">
    <subcellularLocation>
        <location evidence="9">Plastid thylakoid membrane</location>
        <topology evidence="9">Multi-pass membrane protein</topology>
    </subcellularLocation>
    <subcellularLocation>
        <location evidence="10">Plastid</location>
        <location evidence="10">Chloroplast thylakoid membrane</location>
        <topology evidence="10">Multi-pass membrane protein</topology>
    </subcellularLocation>
</comment>
<keyword evidence="6 10" id="KW-1133">Transmembrane helix</keyword>
<evidence type="ECO:0000256" key="6">
    <source>
        <dbReference type="ARBA" id="ARBA00022989"/>
    </source>
</evidence>
<geneLocation type="chloroplast" evidence="11"/>
<sequence>MYKTDDFPFVQRYAVIGSRRASNLLWGGSLLLGSFGFLTTGVSSYLQKNLLFFIDAQNIVFFPQGLVMCFYGLLGFFFSWYLFFLAWWDVGGGFNEFNLEDGVVHIFRWGFPGKNRRVDLIYTVNSVQSIRIELKDGIGSRRAIYMRVGQNKPVKDQRDIPLTSISTPLTVEEIETQAYQLASFLRVPLEM</sequence>
<dbReference type="GO" id="GO:0015979">
    <property type="term" value="P:photosynthesis"/>
    <property type="evidence" value="ECO:0007669"/>
    <property type="project" value="UniProtKB-UniRule"/>
</dbReference>
<accession>A0A097KMF1</accession>
<evidence type="ECO:0000256" key="3">
    <source>
        <dbReference type="ARBA" id="ARBA00015395"/>
    </source>
</evidence>
<evidence type="ECO:0000313" key="11">
    <source>
        <dbReference type="EMBL" id="AIT94358.1"/>
    </source>
</evidence>
<dbReference type="GO" id="GO:0009535">
    <property type="term" value="C:chloroplast thylakoid membrane"/>
    <property type="evidence" value="ECO:0007669"/>
    <property type="project" value="UniProtKB-SubCell"/>
</dbReference>
<name>A0A097KMF1_9CHLO</name>
<evidence type="ECO:0000256" key="10">
    <source>
        <dbReference type="HAMAP-Rule" id="MF_00437"/>
    </source>
</evidence>
<evidence type="ECO:0000256" key="4">
    <source>
        <dbReference type="ARBA" id="ARBA00022531"/>
    </source>
</evidence>
<evidence type="ECO:0000256" key="1">
    <source>
        <dbReference type="ARBA" id="ARBA00002862"/>
    </source>
</evidence>
<comment type="similarity">
    <text evidence="2 10">Belongs to the Ycf4 family.</text>
</comment>
<reference evidence="11" key="1">
    <citation type="journal article" date="2014" name="BMC Evol. Biol.">
        <title>Chloroplast phylogenomic analysis resolves deep-level relationships within the green algal class Trebouxiophyceae.</title>
        <authorList>
            <person name="Lemieux C."/>
            <person name="Otis C."/>
            <person name="Turmel M."/>
        </authorList>
    </citation>
    <scope>NUCLEOTIDE SEQUENCE</scope>
</reference>
<protein>
    <recommendedName>
        <fullName evidence="3 10">Photosystem I assembly protein Ycf4</fullName>
    </recommendedName>
</protein>
<keyword evidence="4 10" id="KW-0602">Photosynthesis</keyword>
<dbReference type="PANTHER" id="PTHR33288">
    <property type="match status" value="1"/>
</dbReference>
<evidence type="ECO:0000256" key="7">
    <source>
        <dbReference type="ARBA" id="ARBA00023078"/>
    </source>
</evidence>
<evidence type="ECO:0000256" key="8">
    <source>
        <dbReference type="ARBA" id="ARBA00023136"/>
    </source>
</evidence>
<dbReference type="InterPro" id="IPR003359">
    <property type="entry name" value="PSI_Ycf4_assembly"/>
</dbReference>
<dbReference type="Pfam" id="PF02392">
    <property type="entry name" value="Ycf4"/>
    <property type="match status" value="1"/>
</dbReference>
<comment type="function">
    <text evidence="1 10">Seems to be required for the assembly of the photosystem I complex.</text>
</comment>
<keyword evidence="5 10" id="KW-0812">Transmembrane</keyword>
<dbReference type="HAMAP" id="MF_00437">
    <property type="entry name" value="Ycf4"/>
    <property type="match status" value="1"/>
</dbReference>
<evidence type="ECO:0000256" key="5">
    <source>
        <dbReference type="ARBA" id="ARBA00022692"/>
    </source>
</evidence>
<keyword evidence="11" id="KW-0150">Chloroplast</keyword>
<organism evidence="11">
    <name type="scientific">Xylochloris irregularis</name>
    <dbReference type="NCBI Taxonomy" id="480381"/>
    <lineage>
        <taxon>Eukaryota</taxon>
        <taxon>Viridiplantae</taxon>
        <taxon>Chlorophyta</taxon>
        <taxon>core chlorophytes</taxon>
        <taxon>Trebouxiophyceae</taxon>
        <taxon>Trebouxiophyceae incertae sedis</taxon>
        <taxon>Xylochloris</taxon>
    </lineage>
</organism>
<feature type="transmembrane region" description="Helical" evidence="10">
    <location>
        <begin position="24"/>
        <end position="46"/>
    </location>
</feature>
<proteinExistence type="inferred from homology"/>
<dbReference type="EMBL" id="KM462872">
    <property type="protein sequence ID" value="AIT94358.1"/>
    <property type="molecule type" value="Genomic_DNA"/>
</dbReference>
<gene>
    <name evidence="10 11" type="primary">ycf4</name>
</gene>
<feature type="transmembrane region" description="Helical" evidence="10">
    <location>
        <begin position="66"/>
        <end position="88"/>
    </location>
</feature>
<dbReference type="GeneID" id="22159577"/>
<dbReference type="PANTHER" id="PTHR33288:SF4">
    <property type="entry name" value="PHOTOSYSTEM I ASSEMBLY PROTEIN YCF4"/>
    <property type="match status" value="1"/>
</dbReference>
<dbReference type="GO" id="GO:0009522">
    <property type="term" value="C:photosystem I"/>
    <property type="evidence" value="ECO:0007669"/>
    <property type="project" value="InterPro"/>
</dbReference>
<evidence type="ECO:0000256" key="9">
    <source>
        <dbReference type="ARBA" id="ARBA00046286"/>
    </source>
</evidence>
<keyword evidence="8 10" id="KW-0472">Membrane</keyword>